<sequence length="75" mass="8592">MRSEHPAQAERWIAQVFSARAARSGGVVRRSRAWVAREVGQERFEAEVRRRGFHLIEAGTQLIVICHPAPIRILF</sequence>
<organism evidence="1 2">
    <name type="scientific">Tranquillimonas alkanivorans</name>
    <dbReference type="NCBI Taxonomy" id="441119"/>
    <lineage>
        <taxon>Bacteria</taxon>
        <taxon>Pseudomonadati</taxon>
        <taxon>Pseudomonadota</taxon>
        <taxon>Alphaproteobacteria</taxon>
        <taxon>Rhodobacterales</taxon>
        <taxon>Roseobacteraceae</taxon>
        <taxon>Tranquillimonas</taxon>
    </lineage>
</organism>
<dbReference type="RefSeq" id="WP_093419422.1">
    <property type="nucleotide sequence ID" value="NZ_FOXA01000003.1"/>
</dbReference>
<evidence type="ECO:0000313" key="1">
    <source>
        <dbReference type="EMBL" id="SFP20696.1"/>
    </source>
</evidence>
<dbReference type="AlphaFoldDB" id="A0A1I5NH69"/>
<reference evidence="1 2" key="1">
    <citation type="submission" date="2016-10" db="EMBL/GenBank/DDBJ databases">
        <authorList>
            <person name="de Groot N.N."/>
        </authorList>
    </citation>
    <scope>NUCLEOTIDE SEQUENCE [LARGE SCALE GENOMIC DNA]</scope>
    <source>
        <strain evidence="1 2">DSM 19547</strain>
    </source>
</reference>
<gene>
    <name evidence="1" type="ORF">SAMN04488047_103275</name>
</gene>
<dbReference type="EMBL" id="FOXA01000003">
    <property type="protein sequence ID" value="SFP20696.1"/>
    <property type="molecule type" value="Genomic_DNA"/>
</dbReference>
<dbReference type="OrthoDB" id="7867818at2"/>
<accession>A0A1I5NH69</accession>
<keyword evidence="2" id="KW-1185">Reference proteome</keyword>
<protein>
    <recommendedName>
        <fullName evidence="3">N-(5'-phosphoribosyl)anthranilate isomerase</fullName>
    </recommendedName>
</protein>
<dbReference type="Proteomes" id="UP000199356">
    <property type="component" value="Unassembled WGS sequence"/>
</dbReference>
<evidence type="ECO:0000313" key="2">
    <source>
        <dbReference type="Proteomes" id="UP000199356"/>
    </source>
</evidence>
<name>A0A1I5NH69_9RHOB</name>
<dbReference type="STRING" id="441119.SAMN04488047_103275"/>
<proteinExistence type="predicted"/>
<evidence type="ECO:0008006" key="3">
    <source>
        <dbReference type="Google" id="ProtNLM"/>
    </source>
</evidence>